<feature type="region of interest" description="Disordered" evidence="1">
    <location>
        <begin position="73"/>
        <end position="118"/>
    </location>
</feature>
<evidence type="ECO:0000313" key="3">
    <source>
        <dbReference type="WBParaSite" id="PDA_v2.g6844.t1"/>
    </source>
</evidence>
<proteinExistence type="predicted"/>
<accession>A0A914QSE7</accession>
<feature type="compositionally biased region" description="Basic and acidic residues" evidence="1">
    <location>
        <begin position="104"/>
        <end position="118"/>
    </location>
</feature>
<organism evidence="2 3">
    <name type="scientific">Panagrolaimus davidi</name>
    <dbReference type="NCBI Taxonomy" id="227884"/>
    <lineage>
        <taxon>Eukaryota</taxon>
        <taxon>Metazoa</taxon>
        <taxon>Ecdysozoa</taxon>
        <taxon>Nematoda</taxon>
        <taxon>Chromadorea</taxon>
        <taxon>Rhabditida</taxon>
        <taxon>Tylenchina</taxon>
        <taxon>Panagrolaimomorpha</taxon>
        <taxon>Panagrolaimoidea</taxon>
        <taxon>Panagrolaimidae</taxon>
        <taxon>Panagrolaimus</taxon>
    </lineage>
</organism>
<keyword evidence="2" id="KW-1185">Reference proteome</keyword>
<feature type="compositionally biased region" description="Basic and acidic residues" evidence="1">
    <location>
        <begin position="73"/>
        <end position="91"/>
    </location>
</feature>
<name>A0A914QSE7_9BILA</name>
<protein>
    <submittedName>
        <fullName evidence="3">Uncharacterized protein</fullName>
    </submittedName>
</protein>
<dbReference type="WBParaSite" id="PDA_v2.g6844.t1">
    <property type="protein sequence ID" value="PDA_v2.g6844.t1"/>
    <property type="gene ID" value="PDA_v2.g6844"/>
</dbReference>
<evidence type="ECO:0000313" key="2">
    <source>
        <dbReference type="Proteomes" id="UP000887578"/>
    </source>
</evidence>
<reference evidence="3" key="1">
    <citation type="submission" date="2022-11" db="UniProtKB">
        <authorList>
            <consortium name="WormBaseParasite"/>
        </authorList>
    </citation>
    <scope>IDENTIFICATION</scope>
</reference>
<dbReference type="Proteomes" id="UP000887578">
    <property type="component" value="Unplaced"/>
</dbReference>
<sequence length="118" mass="12982">MESEPLPSWAIENSLESETPFAEIAQDEENLSHELSQNSIVASGDVAAIPRPPSIQPDENESHLHILPIKEVEGEKEHSGEVKIVDEKAPINDEPEAASAVVAKEPEPIEVSKKKEKW</sequence>
<evidence type="ECO:0000256" key="1">
    <source>
        <dbReference type="SAM" id="MobiDB-lite"/>
    </source>
</evidence>
<dbReference type="AlphaFoldDB" id="A0A914QSE7"/>